<feature type="compositionally biased region" description="Polar residues" evidence="7">
    <location>
        <begin position="10"/>
        <end position="19"/>
    </location>
</feature>
<feature type="region of interest" description="Disordered" evidence="7">
    <location>
        <begin position="57"/>
        <end position="164"/>
    </location>
</feature>
<keyword evidence="9" id="KW-1185">Reference proteome</keyword>
<dbReference type="GO" id="GO:0030246">
    <property type="term" value="F:carbohydrate binding"/>
    <property type="evidence" value="ECO:0007669"/>
    <property type="project" value="UniProtKB-KW"/>
</dbReference>
<comment type="subcellular location">
    <subcellularLocation>
        <location evidence="1">Membrane</location>
        <topology evidence="1">Single-pass membrane protein</topology>
    </subcellularLocation>
</comment>
<name>A0A0R3L5Q4_9BRAD</name>
<evidence type="ECO:0000256" key="2">
    <source>
        <dbReference type="ARBA" id="ARBA00010270"/>
    </source>
</evidence>
<evidence type="ECO:0000256" key="1">
    <source>
        <dbReference type="ARBA" id="ARBA00004167"/>
    </source>
</evidence>
<keyword evidence="4" id="KW-1003">Cell membrane</keyword>
<reference evidence="8 9" key="1">
    <citation type="submission" date="2014-03" db="EMBL/GenBank/DDBJ databases">
        <title>Bradyrhizobium valentinum sp. nov., isolated from effective nodules of Lupinus mariae-josephae, a lupine endemic of basic-lime soils in Eastern Spain.</title>
        <authorList>
            <person name="Duran D."/>
            <person name="Rey L."/>
            <person name="Navarro A."/>
            <person name="Busquets A."/>
            <person name="Imperial J."/>
            <person name="Ruiz-Argueso T."/>
        </authorList>
    </citation>
    <scope>NUCLEOTIDE SEQUENCE [LARGE SCALE GENOMIC DNA]</scope>
    <source>
        <strain evidence="8 9">LmjM3</strain>
    </source>
</reference>
<keyword evidence="4" id="KW-0472">Membrane</keyword>
<proteinExistence type="inferred from homology"/>
<accession>A0A0R3L5Q4</accession>
<feature type="compositionally biased region" description="Low complexity" evidence="7">
    <location>
        <begin position="69"/>
        <end position="100"/>
    </location>
</feature>
<keyword evidence="5" id="KW-0430">Lectin</keyword>
<dbReference type="Proteomes" id="UP000051913">
    <property type="component" value="Unassembled WGS sequence"/>
</dbReference>
<dbReference type="GO" id="GO:0016020">
    <property type="term" value="C:membrane"/>
    <property type="evidence" value="ECO:0007669"/>
    <property type="project" value="UniProtKB-SubCell"/>
</dbReference>
<dbReference type="InterPro" id="IPR012413">
    <property type="entry name" value="BA14K"/>
</dbReference>
<comment type="function">
    <text evidence="6">Has immunoglobulin-binding and hemagglutination properties, and can bind to mannose. Essential for virulence. May be involved in LPS biosynthesis or polysaccharide transport.</text>
</comment>
<evidence type="ECO:0000313" key="8">
    <source>
        <dbReference type="EMBL" id="KRR03130.1"/>
    </source>
</evidence>
<dbReference type="Pfam" id="PF07886">
    <property type="entry name" value="BA14K"/>
    <property type="match status" value="1"/>
</dbReference>
<feature type="region of interest" description="Disordered" evidence="7">
    <location>
        <begin position="1"/>
        <end position="37"/>
    </location>
</feature>
<evidence type="ECO:0000256" key="7">
    <source>
        <dbReference type="SAM" id="MobiDB-lite"/>
    </source>
</evidence>
<evidence type="ECO:0000256" key="4">
    <source>
        <dbReference type="ARBA" id="ARBA00022475"/>
    </source>
</evidence>
<dbReference type="AlphaFoldDB" id="A0A0R3L5Q4"/>
<comment type="similarity">
    <text evidence="2">Belongs to the BA14k family.</text>
</comment>
<dbReference type="EMBL" id="LLXX01000143">
    <property type="protein sequence ID" value="KRR03130.1"/>
    <property type="molecule type" value="Genomic_DNA"/>
</dbReference>
<organism evidence="8 9">
    <name type="scientific">Bradyrhizobium valentinum</name>
    <dbReference type="NCBI Taxonomy" id="1518501"/>
    <lineage>
        <taxon>Bacteria</taxon>
        <taxon>Pseudomonadati</taxon>
        <taxon>Pseudomonadota</taxon>
        <taxon>Alphaproteobacteria</taxon>
        <taxon>Hyphomicrobiales</taxon>
        <taxon>Nitrobacteraceae</taxon>
        <taxon>Bradyrhizobium</taxon>
    </lineage>
</organism>
<evidence type="ECO:0000256" key="3">
    <source>
        <dbReference type="ARBA" id="ARBA00020552"/>
    </source>
</evidence>
<evidence type="ECO:0000256" key="6">
    <source>
        <dbReference type="ARBA" id="ARBA00025321"/>
    </source>
</evidence>
<evidence type="ECO:0000313" key="9">
    <source>
        <dbReference type="Proteomes" id="UP000051913"/>
    </source>
</evidence>
<evidence type="ECO:0000256" key="5">
    <source>
        <dbReference type="ARBA" id="ARBA00022734"/>
    </source>
</evidence>
<gene>
    <name evidence="8" type="ORF">CP49_04065</name>
</gene>
<protein>
    <recommendedName>
        <fullName evidence="3">Lectin-like protein BA14k</fullName>
    </recommendedName>
</protein>
<comment type="caution">
    <text evidence="8">The sequence shown here is derived from an EMBL/GenBank/DDBJ whole genome shotgun (WGS) entry which is preliminary data.</text>
</comment>
<feature type="compositionally biased region" description="Low complexity" evidence="7">
    <location>
        <begin position="111"/>
        <end position="125"/>
    </location>
</feature>
<sequence>MFGRSGAGVAQSSDSTQRTEASDDGPPPGGCNPIGVTASGEIVFPMTCKDFIEKHKATDRDAGAAKTKPATGDASITAAAAEAGKAPAAVDAGKAPTAADPSKPDEKDARPAAAQASADEAARPATNQAAVAPAEISNFATEPATTAAVPKRARNRVAGSPGCMKFRTYDAASGTYRSYSGHRRPCP</sequence>